<dbReference type="AlphaFoldDB" id="A0A6A7B9D1"/>
<evidence type="ECO:0000313" key="2">
    <source>
        <dbReference type="Proteomes" id="UP000799423"/>
    </source>
</evidence>
<organism evidence="1 2">
    <name type="scientific">Plenodomus tracheiphilus IPT5</name>
    <dbReference type="NCBI Taxonomy" id="1408161"/>
    <lineage>
        <taxon>Eukaryota</taxon>
        <taxon>Fungi</taxon>
        <taxon>Dikarya</taxon>
        <taxon>Ascomycota</taxon>
        <taxon>Pezizomycotina</taxon>
        <taxon>Dothideomycetes</taxon>
        <taxon>Pleosporomycetidae</taxon>
        <taxon>Pleosporales</taxon>
        <taxon>Pleosporineae</taxon>
        <taxon>Leptosphaeriaceae</taxon>
        <taxon>Plenodomus</taxon>
    </lineage>
</organism>
<dbReference type="EMBL" id="MU006302">
    <property type="protein sequence ID" value="KAF2851347.1"/>
    <property type="molecule type" value="Genomic_DNA"/>
</dbReference>
<reference evidence="1" key="1">
    <citation type="submission" date="2020-01" db="EMBL/GenBank/DDBJ databases">
        <authorList>
            <consortium name="DOE Joint Genome Institute"/>
            <person name="Haridas S."/>
            <person name="Albert R."/>
            <person name="Binder M."/>
            <person name="Bloem J."/>
            <person name="Labutti K."/>
            <person name="Salamov A."/>
            <person name="Andreopoulos B."/>
            <person name="Baker S.E."/>
            <person name="Barry K."/>
            <person name="Bills G."/>
            <person name="Bluhm B.H."/>
            <person name="Cannon C."/>
            <person name="Castanera R."/>
            <person name="Culley D.E."/>
            <person name="Daum C."/>
            <person name="Ezra D."/>
            <person name="Gonzalez J.B."/>
            <person name="Henrissat B."/>
            <person name="Kuo A."/>
            <person name="Liang C."/>
            <person name="Lipzen A."/>
            <person name="Lutzoni F."/>
            <person name="Magnuson J."/>
            <person name="Mondo S."/>
            <person name="Nolan M."/>
            <person name="Ohm R."/>
            <person name="Pangilinan J."/>
            <person name="Park H.-J."/>
            <person name="Ramirez L."/>
            <person name="Alfaro M."/>
            <person name="Sun H."/>
            <person name="Tritt A."/>
            <person name="Yoshinaga Y."/>
            <person name="Zwiers L.-H."/>
            <person name="Turgeon B.G."/>
            <person name="Goodwin S.B."/>
            <person name="Spatafora J.W."/>
            <person name="Crous P.W."/>
            <person name="Grigoriev I.V."/>
        </authorList>
    </citation>
    <scope>NUCLEOTIDE SEQUENCE</scope>
    <source>
        <strain evidence="1">IPT5</strain>
    </source>
</reference>
<dbReference type="Proteomes" id="UP000799423">
    <property type="component" value="Unassembled WGS sequence"/>
</dbReference>
<proteinExistence type="predicted"/>
<sequence>MHTCLTCHRHRHHHRHNHSATLRSSTHKEINELLCCQLTSHQKKDTRASDTHTHTQNITPCHTVIHAKPPTIHTSHPYSQPHHALTNSYQKLSAKEGGGRGVSSFIA</sequence>
<keyword evidence="2" id="KW-1185">Reference proteome</keyword>
<evidence type="ECO:0000313" key="1">
    <source>
        <dbReference type="EMBL" id="KAF2851347.1"/>
    </source>
</evidence>
<accession>A0A6A7B9D1</accession>
<protein>
    <submittedName>
        <fullName evidence="1">Uncharacterized protein</fullName>
    </submittedName>
</protein>
<name>A0A6A7B9D1_9PLEO</name>
<gene>
    <name evidence="1" type="ORF">T440DRAFT_61344</name>
</gene>